<sequence length="62" mass="6828">MNVNQIVTMVMRMVMRRLLRGGVNAVGKKMNRGGGAAAGPDGRKTAQRTRQAMKLGRRIGRF</sequence>
<dbReference type="Proteomes" id="UP000198599">
    <property type="component" value="Unassembled WGS sequence"/>
</dbReference>
<evidence type="ECO:0000313" key="3">
    <source>
        <dbReference type="Proteomes" id="UP000198599"/>
    </source>
</evidence>
<protein>
    <submittedName>
        <fullName evidence="2">Uncharacterized protein</fullName>
    </submittedName>
</protein>
<evidence type="ECO:0000256" key="1">
    <source>
        <dbReference type="SAM" id="MobiDB-lite"/>
    </source>
</evidence>
<dbReference type="AlphaFoldDB" id="A0A1I5BQU0"/>
<evidence type="ECO:0000313" key="2">
    <source>
        <dbReference type="EMBL" id="SFN76811.1"/>
    </source>
</evidence>
<dbReference type="RefSeq" id="WP_092837364.1">
    <property type="nucleotide sequence ID" value="NZ_FOVP01000008.1"/>
</dbReference>
<name>A0A1I5BQU0_9RHOB</name>
<keyword evidence="3" id="KW-1185">Reference proteome</keyword>
<organism evidence="2 3">
    <name type="scientific">Roseovarius lutimaris</name>
    <dbReference type="NCBI Taxonomy" id="1005928"/>
    <lineage>
        <taxon>Bacteria</taxon>
        <taxon>Pseudomonadati</taxon>
        <taxon>Pseudomonadota</taxon>
        <taxon>Alphaproteobacteria</taxon>
        <taxon>Rhodobacterales</taxon>
        <taxon>Roseobacteraceae</taxon>
        <taxon>Roseovarius</taxon>
    </lineage>
</organism>
<reference evidence="3" key="1">
    <citation type="submission" date="2016-10" db="EMBL/GenBank/DDBJ databases">
        <authorList>
            <person name="Varghese N."/>
            <person name="Submissions S."/>
        </authorList>
    </citation>
    <scope>NUCLEOTIDE SEQUENCE [LARGE SCALE GENOMIC DNA]</scope>
    <source>
        <strain evidence="3">DSM 28463</strain>
    </source>
</reference>
<gene>
    <name evidence="2" type="ORF">SAMN04487859_108139</name>
</gene>
<dbReference type="EMBL" id="FOVP01000008">
    <property type="protein sequence ID" value="SFN76811.1"/>
    <property type="molecule type" value="Genomic_DNA"/>
</dbReference>
<proteinExistence type="predicted"/>
<feature type="region of interest" description="Disordered" evidence="1">
    <location>
        <begin position="29"/>
        <end position="62"/>
    </location>
</feature>
<accession>A0A1I5BQU0</accession>